<protein>
    <recommendedName>
        <fullName evidence="4">VRR-NUC domain-containing protein</fullName>
    </recommendedName>
</protein>
<evidence type="ECO:0000256" key="2">
    <source>
        <dbReference type="ARBA" id="ARBA00022722"/>
    </source>
</evidence>
<dbReference type="OrthoDB" id="9793683at2"/>
<dbReference type="RefSeq" id="WP_011458588.1">
    <property type="nucleotide sequence ID" value="NC_007901.1"/>
</dbReference>
<keyword evidence="3" id="KW-0378">Hydrolase</keyword>
<dbReference type="KEGG" id="rfr:Rfer_4465"/>
<evidence type="ECO:0000313" key="6">
    <source>
        <dbReference type="Proteomes" id="UP000008332"/>
    </source>
</evidence>
<keyword evidence="6" id="KW-1185">Reference proteome</keyword>
<keyword evidence="5" id="KW-0614">Plasmid</keyword>
<accession>Q21PZ4</accession>
<dbReference type="Proteomes" id="UP000008332">
    <property type="component" value="Plasmid unnamed1"/>
</dbReference>
<dbReference type="GO" id="GO:0016788">
    <property type="term" value="F:hydrolase activity, acting on ester bonds"/>
    <property type="evidence" value="ECO:0007669"/>
    <property type="project" value="InterPro"/>
</dbReference>
<organism evidence="5 6">
    <name type="scientific">Albidiferax ferrireducens (strain ATCC BAA-621 / DSM 15236 / T118)</name>
    <name type="common">Rhodoferax ferrireducens</name>
    <dbReference type="NCBI Taxonomy" id="338969"/>
    <lineage>
        <taxon>Bacteria</taxon>
        <taxon>Pseudomonadati</taxon>
        <taxon>Pseudomonadota</taxon>
        <taxon>Betaproteobacteria</taxon>
        <taxon>Burkholderiales</taxon>
        <taxon>Comamonadaceae</taxon>
        <taxon>Rhodoferax</taxon>
    </lineage>
</organism>
<feature type="domain" description="VRR-NUC" evidence="4">
    <location>
        <begin position="41"/>
        <end position="144"/>
    </location>
</feature>
<evidence type="ECO:0000256" key="1">
    <source>
        <dbReference type="ARBA" id="ARBA00001946"/>
    </source>
</evidence>
<dbReference type="InterPro" id="IPR014883">
    <property type="entry name" value="VRR_NUC"/>
</dbReference>
<dbReference type="Pfam" id="PF08774">
    <property type="entry name" value="VRR_NUC"/>
    <property type="match status" value="1"/>
</dbReference>
<dbReference type="SMART" id="SM00990">
    <property type="entry name" value="VRR_NUC"/>
    <property type="match status" value="1"/>
</dbReference>
<gene>
    <name evidence="5" type="ordered locus">Rfer_4465</name>
</gene>
<dbReference type="GO" id="GO:0003676">
    <property type="term" value="F:nucleic acid binding"/>
    <property type="evidence" value="ECO:0007669"/>
    <property type="project" value="InterPro"/>
</dbReference>
<reference evidence="6" key="1">
    <citation type="submission" date="2006-02" db="EMBL/GenBank/DDBJ databases">
        <title>Complete sequence of plasmid 1 of Rhodoferax ferrireducens DSM 15236.</title>
        <authorList>
            <person name="Copeland A."/>
            <person name="Lucas S."/>
            <person name="Lapidus A."/>
            <person name="Barry K."/>
            <person name="Detter J.C."/>
            <person name="Glavina del Rio T."/>
            <person name="Hammon N."/>
            <person name="Israni S."/>
            <person name="Pitluck S."/>
            <person name="Brettin T."/>
            <person name="Bruce D."/>
            <person name="Han C."/>
            <person name="Tapia R."/>
            <person name="Gilna P."/>
            <person name="Kiss H."/>
            <person name="Schmutz J."/>
            <person name="Larimer F."/>
            <person name="Land M."/>
            <person name="Kyrpides N."/>
            <person name="Ivanova N."/>
            <person name="Richardson P."/>
        </authorList>
    </citation>
    <scope>NUCLEOTIDE SEQUENCE [LARGE SCALE GENOMIC DNA]</scope>
    <source>
        <strain evidence="6">ATCC BAA-621 / DSM 15236 / T118</strain>
        <plasmid evidence="6">Plasmid pDSM15236</plasmid>
    </source>
</reference>
<name>Q21PZ4_ALBFT</name>
<proteinExistence type="predicted"/>
<evidence type="ECO:0000313" key="5">
    <source>
        <dbReference type="EMBL" id="ABD72151.1"/>
    </source>
</evidence>
<evidence type="ECO:0000256" key="3">
    <source>
        <dbReference type="ARBA" id="ARBA00022801"/>
    </source>
</evidence>
<sequence length="169" mass="18798">MNTIIAGLSDHIPAAQYLALLASGELGKGATARARATLRKAPEEDLHRACFEWVELVQPQHTILRWLFHCPSGGKRPRGEAGKLKGMGTKPGVPDFLLPRRHRQWAGLAIELKSDTGRLSLDQKAWLDAFEQEGYLTAVCRTLDEFTVAVMRYLKEDPPARPRPSDEAT</sequence>
<dbReference type="Gene3D" id="3.40.1350.10">
    <property type="match status" value="1"/>
</dbReference>
<dbReference type="AlphaFoldDB" id="Q21PZ4"/>
<dbReference type="GO" id="GO:0004518">
    <property type="term" value="F:nuclease activity"/>
    <property type="evidence" value="ECO:0007669"/>
    <property type="project" value="UniProtKB-KW"/>
</dbReference>
<keyword evidence="2" id="KW-0540">Nuclease</keyword>
<dbReference type="EMBL" id="CP000268">
    <property type="protein sequence ID" value="ABD72151.1"/>
    <property type="molecule type" value="Genomic_DNA"/>
</dbReference>
<dbReference type="HOGENOM" id="CLU_129193_1_1_4"/>
<dbReference type="InterPro" id="IPR011856">
    <property type="entry name" value="tRNA_endonuc-like_dom_sf"/>
</dbReference>
<geneLocation type="plasmid" evidence="6">
    <name>pDSM15236</name>
</geneLocation>
<comment type="cofactor">
    <cofactor evidence="1">
        <name>Mg(2+)</name>
        <dbReference type="ChEBI" id="CHEBI:18420"/>
    </cofactor>
</comment>
<evidence type="ECO:0000259" key="4">
    <source>
        <dbReference type="SMART" id="SM00990"/>
    </source>
</evidence>